<keyword evidence="2" id="KW-1185">Reference proteome</keyword>
<name>A0A9P6K2L1_9FUNG</name>
<protein>
    <submittedName>
        <fullName evidence="1">Uncharacterized protein</fullName>
    </submittedName>
</protein>
<evidence type="ECO:0000313" key="1">
    <source>
        <dbReference type="EMBL" id="KAF9543180.1"/>
    </source>
</evidence>
<proteinExistence type="predicted"/>
<organism evidence="1 2">
    <name type="scientific">Mortierella hygrophila</name>
    <dbReference type="NCBI Taxonomy" id="979708"/>
    <lineage>
        <taxon>Eukaryota</taxon>
        <taxon>Fungi</taxon>
        <taxon>Fungi incertae sedis</taxon>
        <taxon>Mucoromycota</taxon>
        <taxon>Mortierellomycotina</taxon>
        <taxon>Mortierellomycetes</taxon>
        <taxon>Mortierellales</taxon>
        <taxon>Mortierellaceae</taxon>
        <taxon>Mortierella</taxon>
    </lineage>
</organism>
<dbReference type="AlphaFoldDB" id="A0A9P6K2L1"/>
<dbReference type="Proteomes" id="UP000723463">
    <property type="component" value="Unassembled WGS sequence"/>
</dbReference>
<gene>
    <name evidence="1" type="ORF">EC957_001242</name>
</gene>
<comment type="caution">
    <text evidence="1">The sequence shown here is derived from an EMBL/GenBank/DDBJ whole genome shotgun (WGS) entry which is preliminary data.</text>
</comment>
<dbReference type="EMBL" id="JAAAXW010000120">
    <property type="protein sequence ID" value="KAF9543180.1"/>
    <property type="molecule type" value="Genomic_DNA"/>
</dbReference>
<accession>A0A9P6K2L1</accession>
<evidence type="ECO:0000313" key="2">
    <source>
        <dbReference type="Proteomes" id="UP000723463"/>
    </source>
</evidence>
<reference evidence="1" key="1">
    <citation type="journal article" date="2020" name="Fungal Divers.">
        <title>Resolving the Mortierellaceae phylogeny through synthesis of multi-gene phylogenetics and phylogenomics.</title>
        <authorList>
            <person name="Vandepol N."/>
            <person name="Liber J."/>
            <person name="Desiro A."/>
            <person name="Na H."/>
            <person name="Kennedy M."/>
            <person name="Barry K."/>
            <person name="Grigoriev I.V."/>
            <person name="Miller A.N."/>
            <person name="O'Donnell K."/>
            <person name="Stajich J.E."/>
            <person name="Bonito G."/>
        </authorList>
    </citation>
    <scope>NUCLEOTIDE SEQUENCE</scope>
    <source>
        <strain evidence="1">NRRL 2591</strain>
    </source>
</reference>
<sequence>MEECIKHLVEESTDEVFCGEIYIIYERLDDLYWLPWDGDGKTNRAFKHWILVVSIGFDSYKIEYREDKYVSKQGVVLVSEYNPDVESAKRYLLSKISIDAKTFFKELLTLFSDWNYYSIKRQNCQHFVHGFLEKLKYCIVDRTRHLRRLQNAGNKMVTMK</sequence>